<organism evidence="2 3">
    <name type="scientific">Steinernema carpocapsae</name>
    <name type="common">Entomopathogenic nematode</name>
    <dbReference type="NCBI Taxonomy" id="34508"/>
    <lineage>
        <taxon>Eukaryota</taxon>
        <taxon>Metazoa</taxon>
        <taxon>Ecdysozoa</taxon>
        <taxon>Nematoda</taxon>
        <taxon>Chromadorea</taxon>
        <taxon>Rhabditida</taxon>
        <taxon>Tylenchina</taxon>
        <taxon>Panagrolaimomorpha</taxon>
        <taxon>Strongyloidoidea</taxon>
        <taxon>Steinernematidae</taxon>
        <taxon>Steinernema</taxon>
    </lineage>
</organism>
<dbReference type="PANTHER" id="PTHR23021:SF11">
    <property type="entry name" value="SERPENTINE RECEPTOR, CLASS T"/>
    <property type="match status" value="1"/>
</dbReference>
<dbReference type="OrthoDB" id="5875846at2759"/>
<reference evidence="2 3" key="1">
    <citation type="journal article" date="2015" name="Genome Biol.">
        <title>Comparative genomics of Steinernema reveals deeply conserved gene regulatory networks.</title>
        <authorList>
            <person name="Dillman A.R."/>
            <person name="Macchietto M."/>
            <person name="Porter C.F."/>
            <person name="Rogers A."/>
            <person name="Williams B."/>
            <person name="Antoshechkin I."/>
            <person name="Lee M.M."/>
            <person name="Goodwin Z."/>
            <person name="Lu X."/>
            <person name="Lewis E.E."/>
            <person name="Goodrich-Blair H."/>
            <person name="Stock S.P."/>
            <person name="Adams B.J."/>
            <person name="Sternberg P.W."/>
            <person name="Mortazavi A."/>
        </authorList>
    </citation>
    <scope>NUCLEOTIDE SEQUENCE [LARGE SCALE GENOMIC DNA]</scope>
    <source>
        <strain evidence="2 3">ALL</strain>
    </source>
</reference>
<dbReference type="SUPFAM" id="SSF81321">
    <property type="entry name" value="Family A G protein-coupled receptor-like"/>
    <property type="match status" value="1"/>
</dbReference>
<keyword evidence="3" id="KW-1185">Reference proteome</keyword>
<proteinExistence type="predicted"/>
<comment type="caution">
    <text evidence="2">The sequence shown here is derived from an EMBL/GenBank/DDBJ whole genome shotgun (WGS) entry which is preliminary data.</text>
</comment>
<dbReference type="PANTHER" id="PTHR23021">
    <property type="entry name" value="SERPENTINE RECEPTOR, CLASS T"/>
    <property type="match status" value="1"/>
</dbReference>
<name>A0A4U5M2H6_STECR</name>
<feature type="transmembrane region" description="Helical" evidence="1">
    <location>
        <begin position="95"/>
        <end position="115"/>
    </location>
</feature>
<dbReference type="Pfam" id="PF10321">
    <property type="entry name" value="7TM_GPCR_Srt"/>
    <property type="match status" value="1"/>
</dbReference>
<evidence type="ECO:0000256" key="1">
    <source>
        <dbReference type="SAM" id="Phobius"/>
    </source>
</evidence>
<sequence>MLRKTYFVNSCYKLMFLVGLNDVLTIVASCLITGYLMIKGTVFCTHPTLQYVTGSIGISLWAGQCVSCVALALNRCLDFWSPRLSEFLFDGRRTYIHYALIGAVITYIIVFTKPATLSSEIYMWLYDPYILLPQELVDHSVYTNLAHDLMTYICIPSLFVLYTFLIISIRVKSKGLSSQNTAQLKVAEATFDQLTNNSHVSDSLASGPYLFLKFLRRNAVPC</sequence>
<evidence type="ECO:0008006" key="4">
    <source>
        <dbReference type="Google" id="ProtNLM"/>
    </source>
</evidence>
<dbReference type="InterPro" id="IPR019425">
    <property type="entry name" value="7TM_GPCR_serpentine_rcpt_Srt"/>
</dbReference>
<keyword evidence="1" id="KW-0812">Transmembrane</keyword>
<dbReference type="AlphaFoldDB" id="A0A4U5M2H6"/>
<gene>
    <name evidence="2" type="ORF">L596_026828</name>
</gene>
<evidence type="ECO:0000313" key="2">
    <source>
        <dbReference type="EMBL" id="TKR62929.1"/>
    </source>
</evidence>
<feature type="transmembrane region" description="Helical" evidence="1">
    <location>
        <begin position="50"/>
        <end position="74"/>
    </location>
</feature>
<protein>
    <recommendedName>
        <fullName evidence="4">7TM GPCR serpentine receptor class x (Srx) domain-containing protein</fullName>
    </recommendedName>
</protein>
<evidence type="ECO:0000313" key="3">
    <source>
        <dbReference type="Proteomes" id="UP000298663"/>
    </source>
</evidence>
<accession>A0A4U5M2H6</accession>
<feature type="transmembrane region" description="Helical" evidence="1">
    <location>
        <begin position="12"/>
        <end position="38"/>
    </location>
</feature>
<dbReference type="EMBL" id="AZBU02000010">
    <property type="protein sequence ID" value="TKR62929.1"/>
    <property type="molecule type" value="Genomic_DNA"/>
</dbReference>
<reference evidence="2 3" key="2">
    <citation type="journal article" date="2019" name="G3 (Bethesda)">
        <title>Hybrid Assembly of the Genome of the Entomopathogenic Nematode Steinernema carpocapsae Identifies the X-Chromosome.</title>
        <authorList>
            <person name="Serra L."/>
            <person name="Macchietto M."/>
            <person name="Macias-Munoz A."/>
            <person name="McGill C.J."/>
            <person name="Rodriguez I.M."/>
            <person name="Rodriguez B."/>
            <person name="Murad R."/>
            <person name="Mortazavi A."/>
        </authorList>
    </citation>
    <scope>NUCLEOTIDE SEQUENCE [LARGE SCALE GENOMIC DNA]</scope>
    <source>
        <strain evidence="2 3">ALL</strain>
    </source>
</reference>
<keyword evidence="1" id="KW-1133">Transmembrane helix</keyword>
<dbReference type="Proteomes" id="UP000298663">
    <property type="component" value="Unassembled WGS sequence"/>
</dbReference>
<keyword evidence="1" id="KW-0472">Membrane</keyword>
<feature type="transmembrane region" description="Helical" evidence="1">
    <location>
        <begin position="149"/>
        <end position="169"/>
    </location>
</feature>